<keyword evidence="14 16" id="KW-0472">Membrane</keyword>
<dbReference type="PRINTS" id="PR00344">
    <property type="entry name" value="BCTRLSENSOR"/>
</dbReference>
<evidence type="ECO:0000313" key="19">
    <source>
        <dbReference type="EMBL" id="NHO31034.1"/>
    </source>
</evidence>
<evidence type="ECO:0000256" key="6">
    <source>
        <dbReference type="ARBA" id="ARBA00022553"/>
    </source>
</evidence>
<evidence type="ECO:0000256" key="3">
    <source>
        <dbReference type="ARBA" id="ARBA00012438"/>
    </source>
</evidence>
<dbReference type="PROSITE" id="PS50109">
    <property type="entry name" value="HIS_KIN"/>
    <property type="match status" value="1"/>
</dbReference>
<dbReference type="RefSeq" id="WP_173575639.1">
    <property type="nucleotide sequence ID" value="NZ_WOSW01000001.1"/>
</dbReference>
<dbReference type="SUPFAM" id="SSF47384">
    <property type="entry name" value="Homodimeric domain of signal transducing histidine kinase"/>
    <property type="match status" value="1"/>
</dbReference>
<evidence type="ECO:0000256" key="12">
    <source>
        <dbReference type="ARBA" id="ARBA00022989"/>
    </source>
</evidence>
<keyword evidence="4" id="KW-1003">Cell membrane</keyword>
<dbReference type="InterPro" id="IPR003594">
    <property type="entry name" value="HATPase_dom"/>
</dbReference>
<keyword evidence="9" id="KW-0547">Nucleotide-binding</keyword>
<dbReference type="Gene3D" id="1.10.287.130">
    <property type="match status" value="1"/>
</dbReference>
<dbReference type="Pfam" id="PF00672">
    <property type="entry name" value="HAMP"/>
    <property type="match status" value="1"/>
</dbReference>
<evidence type="ECO:0000256" key="2">
    <source>
        <dbReference type="ARBA" id="ARBA00004429"/>
    </source>
</evidence>
<dbReference type="InterPro" id="IPR003661">
    <property type="entry name" value="HisK_dim/P_dom"/>
</dbReference>
<evidence type="ECO:0000256" key="15">
    <source>
        <dbReference type="SAM" id="MobiDB-lite"/>
    </source>
</evidence>
<evidence type="ECO:0000256" key="7">
    <source>
        <dbReference type="ARBA" id="ARBA00022679"/>
    </source>
</evidence>
<dbReference type="InterPro" id="IPR005467">
    <property type="entry name" value="His_kinase_dom"/>
</dbReference>
<keyword evidence="10" id="KW-0418">Kinase</keyword>
<evidence type="ECO:0000256" key="1">
    <source>
        <dbReference type="ARBA" id="ARBA00000085"/>
    </source>
</evidence>
<keyword evidence="12 16" id="KW-1133">Transmembrane helix</keyword>
<feature type="transmembrane region" description="Helical" evidence="16">
    <location>
        <begin position="12"/>
        <end position="33"/>
    </location>
</feature>
<evidence type="ECO:0000256" key="4">
    <source>
        <dbReference type="ARBA" id="ARBA00022475"/>
    </source>
</evidence>
<feature type="domain" description="HAMP" evidence="18">
    <location>
        <begin position="270"/>
        <end position="322"/>
    </location>
</feature>
<protein>
    <recommendedName>
        <fullName evidence="3">histidine kinase</fullName>
        <ecNumber evidence="3">2.7.13.3</ecNumber>
    </recommendedName>
</protein>
<dbReference type="InterPro" id="IPR036097">
    <property type="entry name" value="HisK_dim/P_sf"/>
</dbReference>
<dbReference type="CDD" id="cd00082">
    <property type="entry name" value="HisKA"/>
    <property type="match status" value="1"/>
</dbReference>
<dbReference type="PANTHER" id="PTHR44936:SF5">
    <property type="entry name" value="SENSOR HISTIDINE KINASE ENVZ"/>
    <property type="match status" value="1"/>
</dbReference>
<reference evidence="19 20" key="1">
    <citation type="journal article" date="2020" name="Int. J. Syst. Evol. Microbiol.">
        <title>Novel acetic acid bacteria from cider fermentations: Acetobacter conturbans sp. nov. and Acetobacter fallax sp. nov.</title>
        <authorList>
            <person name="Sombolestani A.S."/>
            <person name="Cleenwerck I."/>
            <person name="Cnockaert M."/>
            <person name="Borremans W."/>
            <person name="Wieme A.D."/>
            <person name="De Vuyst L."/>
            <person name="Vandamme P."/>
        </authorList>
    </citation>
    <scope>NUCLEOTIDE SEQUENCE [LARGE SCALE GENOMIC DNA]</scope>
    <source>
        <strain evidence="19 20">LMG 1637</strain>
    </source>
</reference>
<keyword evidence="8 16" id="KW-0812">Transmembrane</keyword>
<comment type="catalytic activity">
    <reaction evidence="1">
        <text>ATP + protein L-histidine = ADP + protein N-phospho-L-histidine.</text>
        <dbReference type="EC" id="2.7.13.3"/>
    </reaction>
</comment>
<evidence type="ECO:0000256" key="9">
    <source>
        <dbReference type="ARBA" id="ARBA00022741"/>
    </source>
</evidence>
<dbReference type="InterPro" id="IPR004358">
    <property type="entry name" value="Sig_transdc_His_kin-like_C"/>
</dbReference>
<evidence type="ECO:0000256" key="14">
    <source>
        <dbReference type="ARBA" id="ARBA00023136"/>
    </source>
</evidence>
<evidence type="ECO:0000259" key="17">
    <source>
        <dbReference type="PROSITE" id="PS50109"/>
    </source>
</evidence>
<evidence type="ECO:0000256" key="10">
    <source>
        <dbReference type="ARBA" id="ARBA00022777"/>
    </source>
</evidence>
<evidence type="ECO:0000256" key="13">
    <source>
        <dbReference type="ARBA" id="ARBA00023012"/>
    </source>
</evidence>
<evidence type="ECO:0000256" key="5">
    <source>
        <dbReference type="ARBA" id="ARBA00022519"/>
    </source>
</evidence>
<comment type="caution">
    <text evidence="19">The sequence shown here is derived from an EMBL/GenBank/DDBJ whole genome shotgun (WGS) entry which is preliminary data.</text>
</comment>
<evidence type="ECO:0000313" key="20">
    <source>
        <dbReference type="Proteomes" id="UP000615326"/>
    </source>
</evidence>
<dbReference type="Gene3D" id="3.30.565.10">
    <property type="entry name" value="Histidine kinase-like ATPase, C-terminal domain"/>
    <property type="match status" value="1"/>
</dbReference>
<dbReference type="SUPFAM" id="SSF55874">
    <property type="entry name" value="ATPase domain of HSP90 chaperone/DNA topoisomerase II/histidine kinase"/>
    <property type="match status" value="1"/>
</dbReference>
<gene>
    <name evidence="19" type="ORF">GOB84_00370</name>
</gene>
<evidence type="ECO:0000259" key="18">
    <source>
        <dbReference type="PROSITE" id="PS50885"/>
    </source>
</evidence>
<keyword evidence="5" id="KW-0997">Cell inner membrane</keyword>
<dbReference type="SMART" id="SM00387">
    <property type="entry name" value="HATPase_c"/>
    <property type="match status" value="1"/>
</dbReference>
<dbReference type="SMART" id="SM00304">
    <property type="entry name" value="HAMP"/>
    <property type="match status" value="1"/>
</dbReference>
<dbReference type="Proteomes" id="UP000615326">
    <property type="component" value="Unassembled WGS sequence"/>
</dbReference>
<dbReference type="SMART" id="SM00388">
    <property type="entry name" value="HisKA"/>
    <property type="match status" value="1"/>
</dbReference>
<name>A0ABX0K6F0_9PROT</name>
<keyword evidence="6" id="KW-0597">Phosphoprotein</keyword>
<sequence>MKVISDWLSRHPLLPASLAARTSLLLIVGFAVLEIVGLTIETLDRLAFDDRLASHQAVTHAIMAYRTVAEASPEDRADEVRDLQLPTGFRVRLADRPDADMTFEVSAPDFRRLLFIPGGFPDGPPGGPAGFQSGPGGPHRPDDAFRGPGGPMGGGGPSMDFPSADMPDGKGGAPGLNTPRFPIRGPQCDPRMDGHHPPFLLSRWHPQRVVTLPDRHTRRRGMALLLPGDTRWLVIRYRLPVPTPFSSPAFPIAFGLMTAGGCILIIWGMRRMIAPVGTLAAAAEAFAPDASSPQLPQNGPTEIARAAAAFNAMAVRIRRYILERTHLLTAIGHDLRTPITRLKLRAEFIEDDEMREKFLKDLNELSAMVESTLAFGRDSSAREAVTPLDLTALLATVVDDVGESRPDDADRIILAGDPPPVIIRGRPLALKRAFMNLVNNAIIYGGSATVTLSKPEDGYVTVLIEDEGPGLPPADLERMFEPFVRAEESRNRETGGTGLGLSITRTIIRGQGGDVMLYNRKPQGLAVRVTLVA</sequence>
<dbReference type="PANTHER" id="PTHR44936">
    <property type="entry name" value="SENSOR PROTEIN CREC"/>
    <property type="match status" value="1"/>
</dbReference>
<dbReference type="InterPro" id="IPR036890">
    <property type="entry name" value="HATPase_C_sf"/>
</dbReference>
<feature type="region of interest" description="Disordered" evidence="15">
    <location>
        <begin position="119"/>
        <end position="162"/>
    </location>
</feature>
<comment type="subcellular location">
    <subcellularLocation>
        <location evidence="2">Cell inner membrane</location>
        <topology evidence="2">Multi-pass membrane protein</topology>
    </subcellularLocation>
</comment>
<evidence type="ECO:0000256" key="8">
    <source>
        <dbReference type="ARBA" id="ARBA00022692"/>
    </source>
</evidence>
<dbReference type="EMBL" id="WOSW01000001">
    <property type="protein sequence ID" value="NHO31034.1"/>
    <property type="molecule type" value="Genomic_DNA"/>
</dbReference>
<dbReference type="Pfam" id="PF02518">
    <property type="entry name" value="HATPase_c"/>
    <property type="match status" value="1"/>
</dbReference>
<dbReference type="InterPro" id="IPR050980">
    <property type="entry name" value="2C_sensor_his_kinase"/>
</dbReference>
<organism evidence="19 20">
    <name type="scientific">Acetobacter fallax</name>
    <dbReference type="NCBI Taxonomy" id="1737473"/>
    <lineage>
        <taxon>Bacteria</taxon>
        <taxon>Pseudomonadati</taxon>
        <taxon>Pseudomonadota</taxon>
        <taxon>Alphaproteobacteria</taxon>
        <taxon>Acetobacterales</taxon>
        <taxon>Acetobacteraceae</taxon>
        <taxon>Acetobacter</taxon>
    </lineage>
</organism>
<keyword evidence="7" id="KW-0808">Transferase</keyword>
<keyword evidence="20" id="KW-1185">Reference proteome</keyword>
<evidence type="ECO:0000256" key="11">
    <source>
        <dbReference type="ARBA" id="ARBA00022840"/>
    </source>
</evidence>
<evidence type="ECO:0000256" key="16">
    <source>
        <dbReference type="SAM" id="Phobius"/>
    </source>
</evidence>
<keyword evidence="11" id="KW-0067">ATP-binding</keyword>
<feature type="transmembrane region" description="Helical" evidence="16">
    <location>
        <begin position="249"/>
        <end position="269"/>
    </location>
</feature>
<feature type="compositionally biased region" description="Gly residues" evidence="15">
    <location>
        <begin position="147"/>
        <end position="157"/>
    </location>
</feature>
<dbReference type="EC" id="2.7.13.3" evidence="3"/>
<dbReference type="InterPro" id="IPR003660">
    <property type="entry name" value="HAMP_dom"/>
</dbReference>
<proteinExistence type="predicted"/>
<feature type="domain" description="Histidine kinase" evidence="17">
    <location>
        <begin position="330"/>
        <end position="533"/>
    </location>
</feature>
<keyword evidence="13" id="KW-0902">Two-component regulatory system</keyword>
<accession>A0ABX0K6F0</accession>
<dbReference type="PROSITE" id="PS50885">
    <property type="entry name" value="HAMP"/>
    <property type="match status" value="1"/>
</dbReference>